<protein>
    <recommendedName>
        <fullName evidence="5">Transport permease protein</fullName>
    </recommendedName>
</protein>
<dbReference type="RefSeq" id="WP_148698455.1">
    <property type="nucleotide sequence ID" value="NZ_CP017834.1"/>
</dbReference>
<feature type="transmembrane region" description="Helical" evidence="5">
    <location>
        <begin position="244"/>
        <end position="265"/>
    </location>
</feature>
<comment type="similarity">
    <text evidence="5">Belongs to the ABC-2 integral membrane protein family.</text>
</comment>
<evidence type="ECO:0000313" key="7">
    <source>
        <dbReference type="EMBL" id="APJ04700.1"/>
    </source>
</evidence>
<gene>
    <name evidence="7" type="ORF">AXG55_12625</name>
</gene>
<keyword evidence="8" id="KW-1185">Reference proteome</keyword>
<keyword evidence="3 5" id="KW-1133">Transmembrane helix</keyword>
<dbReference type="KEGG" id="saqi:AXG55_12625"/>
<keyword evidence="4 5" id="KW-0472">Membrane</keyword>
<dbReference type="STRING" id="1915309.AXG55_12625"/>
<dbReference type="PANTHER" id="PTHR43332">
    <property type="entry name" value="INNER MEMBRANE TRANSPORT PERMEASE YADH-RELATED"/>
    <property type="match status" value="1"/>
</dbReference>
<evidence type="ECO:0000259" key="6">
    <source>
        <dbReference type="PROSITE" id="PS51012"/>
    </source>
</evidence>
<feature type="transmembrane region" description="Helical" evidence="5">
    <location>
        <begin position="72"/>
        <end position="92"/>
    </location>
</feature>
<sequence length="273" mass="30101">MDIQEYLKKAPEPKAWLPGFGVFEREVRRFFAVPAQTIFAPFGSALLYFGLFGLALGKLISTNQNSNLTHGFEYIIFLIPGIMAMEVVNAALQNPMSSIMIAKWSGTIVDVLMAPLSPFSMWISYISGAVIRAFIVSIAVFVSGSLCAWSFISFNPLLLVLSIILGTGIFGSIGIAAGAICKSWDQVGVIMSFVVQPLVFFSGVFFSFQSFPEWIQFIRYLNPIFYIVSMFRYSILGISDTSPLVSFSVSLLFFIISSIFSIKVLQSGFGLRA</sequence>
<accession>A0A1L4D3C7</accession>
<evidence type="ECO:0000313" key="8">
    <source>
        <dbReference type="Proteomes" id="UP000184731"/>
    </source>
</evidence>
<dbReference type="InterPro" id="IPR013525">
    <property type="entry name" value="ABC2_TM"/>
</dbReference>
<feature type="transmembrane region" description="Helical" evidence="5">
    <location>
        <begin position="186"/>
        <end position="208"/>
    </location>
</feature>
<evidence type="ECO:0000256" key="1">
    <source>
        <dbReference type="ARBA" id="ARBA00004141"/>
    </source>
</evidence>
<dbReference type="OrthoDB" id="5291361at2"/>
<feature type="transmembrane region" description="Helical" evidence="5">
    <location>
        <begin position="129"/>
        <end position="151"/>
    </location>
</feature>
<name>A0A1L4D3C7_9BACT</name>
<dbReference type="GO" id="GO:0043190">
    <property type="term" value="C:ATP-binding cassette (ABC) transporter complex"/>
    <property type="evidence" value="ECO:0007669"/>
    <property type="project" value="InterPro"/>
</dbReference>
<dbReference type="PANTHER" id="PTHR43332:SF2">
    <property type="entry name" value="INNER MEMBRANE TRANSPORT PERMEASE YADH"/>
    <property type="match status" value="1"/>
</dbReference>
<keyword evidence="5" id="KW-0813">Transport</keyword>
<evidence type="ECO:0000256" key="3">
    <source>
        <dbReference type="ARBA" id="ARBA00022989"/>
    </source>
</evidence>
<keyword evidence="5" id="KW-1003">Cell membrane</keyword>
<dbReference type="InterPro" id="IPR052522">
    <property type="entry name" value="ABC-2_transport_permease"/>
</dbReference>
<feature type="transmembrane region" description="Helical" evidence="5">
    <location>
        <begin position="104"/>
        <end position="123"/>
    </location>
</feature>
<feature type="transmembrane region" description="Helical" evidence="5">
    <location>
        <begin position="220"/>
        <end position="238"/>
    </location>
</feature>
<dbReference type="InterPro" id="IPR047817">
    <property type="entry name" value="ABC2_TM_bact-type"/>
</dbReference>
<dbReference type="Proteomes" id="UP000184731">
    <property type="component" value="Chromosome"/>
</dbReference>
<dbReference type="PIRSF" id="PIRSF006648">
    <property type="entry name" value="DrrB"/>
    <property type="match status" value="1"/>
</dbReference>
<evidence type="ECO:0000256" key="4">
    <source>
        <dbReference type="ARBA" id="ARBA00023136"/>
    </source>
</evidence>
<dbReference type="InterPro" id="IPR000412">
    <property type="entry name" value="ABC_2_transport"/>
</dbReference>
<proteinExistence type="inferred from homology"/>
<dbReference type="AlphaFoldDB" id="A0A1L4D3C7"/>
<keyword evidence="2 5" id="KW-0812">Transmembrane</keyword>
<feature type="transmembrane region" description="Helical" evidence="5">
    <location>
        <begin position="158"/>
        <end position="180"/>
    </location>
</feature>
<feature type="domain" description="ABC transmembrane type-2" evidence="6">
    <location>
        <begin position="36"/>
        <end position="268"/>
    </location>
</feature>
<dbReference type="GO" id="GO:0140359">
    <property type="term" value="F:ABC-type transporter activity"/>
    <property type="evidence" value="ECO:0007669"/>
    <property type="project" value="InterPro"/>
</dbReference>
<evidence type="ECO:0000256" key="2">
    <source>
        <dbReference type="ARBA" id="ARBA00022692"/>
    </source>
</evidence>
<dbReference type="PRINTS" id="PR00164">
    <property type="entry name" value="ABC2TRNSPORT"/>
</dbReference>
<dbReference type="EMBL" id="CP017834">
    <property type="protein sequence ID" value="APJ04700.1"/>
    <property type="molecule type" value="Genomic_DNA"/>
</dbReference>
<evidence type="ECO:0000256" key="5">
    <source>
        <dbReference type="RuleBase" id="RU361157"/>
    </source>
</evidence>
<feature type="transmembrane region" description="Helical" evidence="5">
    <location>
        <begin position="38"/>
        <end position="60"/>
    </location>
</feature>
<comment type="subcellular location">
    <subcellularLocation>
        <location evidence="5">Cell membrane</location>
        <topology evidence="5">Multi-pass membrane protein</topology>
    </subcellularLocation>
    <subcellularLocation>
        <location evidence="1">Membrane</location>
        <topology evidence="1">Multi-pass membrane protein</topology>
    </subcellularLocation>
</comment>
<organism evidence="7 8">
    <name type="scientific">Silvanigrella aquatica</name>
    <dbReference type="NCBI Taxonomy" id="1915309"/>
    <lineage>
        <taxon>Bacteria</taxon>
        <taxon>Pseudomonadati</taxon>
        <taxon>Bdellovibrionota</taxon>
        <taxon>Oligoflexia</taxon>
        <taxon>Silvanigrellales</taxon>
        <taxon>Silvanigrellaceae</taxon>
        <taxon>Silvanigrella</taxon>
    </lineage>
</organism>
<dbReference type="Pfam" id="PF01061">
    <property type="entry name" value="ABC2_membrane"/>
    <property type="match status" value="1"/>
</dbReference>
<reference evidence="7 8" key="1">
    <citation type="submission" date="2016-10" db="EMBL/GenBank/DDBJ databases">
        <title>Silvanigrella aquatica sp. nov., isolated from a freshwater lake located in the Black Forest, Germany, description of Silvanigrellaceae fam. nov., Silvanigrellales ord. nov., reclassification of the order Bdellovibrionales in the class Oligoflexia, reclassification of the families Bacteriovoracaceae and Halobacteriovoraceae in the new order Bacteriovoracales ord. nov., and reclassification of the family Pseudobacteriovoracaceae in the order Oligoflexiales.</title>
        <authorList>
            <person name="Hahn M.W."/>
            <person name="Schmidt J."/>
            <person name="Koll U."/>
            <person name="Rohde M."/>
            <person name="Verbag S."/>
            <person name="Pitt A."/>
            <person name="Nakai R."/>
            <person name="Naganuma T."/>
            <person name="Lang E."/>
        </authorList>
    </citation>
    <scope>NUCLEOTIDE SEQUENCE [LARGE SCALE GENOMIC DNA]</scope>
    <source>
        <strain evidence="7 8">MWH-Nonnen-W8red</strain>
    </source>
</reference>
<dbReference type="PROSITE" id="PS51012">
    <property type="entry name" value="ABC_TM2"/>
    <property type="match status" value="1"/>
</dbReference>